<keyword evidence="14" id="KW-1185">Reference proteome</keyword>
<comment type="caution">
    <text evidence="13">The sequence shown here is derived from an EMBL/GenBank/DDBJ whole genome shotgun (WGS) entry which is preliminary data.</text>
</comment>
<dbReference type="Gene3D" id="1.10.510.10">
    <property type="entry name" value="Transferase(Phosphotransferase) domain 1"/>
    <property type="match status" value="1"/>
</dbReference>
<keyword evidence="6 10" id="KW-0067">ATP-binding</keyword>
<dbReference type="Proteomes" id="UP000238937">
    <property type="component" value="Unassembled WGS sequence"/>
</dbReference>
<evidence type="ECO:0000256" key="10">
    <source>
        <dbReference type="PROSITE-ProRule" id="PRU10141"/>
    </source>
</evidence>
<evidence type="ECO:0000256" key="6">
    <source>
        <dbReference type="ARBA" id="ARBA00022840"/>
    </source>
</evidence>
<gene>
    <name evidence="13" type="ORF">C7B77_02140</name>
</gene>
<proteinExistence type="predicted"/>
<dbReference type="CDD" id="cd14014">
    <property type="entry name" value="STKc_PknB_like"/>
    <property type="match status" value="1"/>
</dbReference>
<keyword evidence="11" id="KW-0812">Transmembrane</keyword>
<evidence type="ECO:0000256" key="3">
    <source>
        <dbReference type="ARBA" id="ARBA00022679"/>
    </source>
</evidence>
<evidence type="ECO:0000313" key="14">
    <source>
        <dbReference type="Proteomes" id="UP000238937"/>
    </source>
</evidence>
<dbReference type="InterPro" id="IPR036770">
    <property type="entry name" value="Ankyrin_rpt-contain_sf"/>
</dbReference>
<evidence type="ECO:0000256" key="1">
    <source>
        <dbReference type="ARBA" id="ARBA00012513"/>
    </source>
</evidence>
<keyword evidence="11" id="KW-0472">Membrane</keyword>
<protein>
    <recommendedName>
        <fullName evidence="1">non-specific serine/threonine protein kinase</fullName>
        <ecNumber evidence="1">2.7.11.1</ecNumber>
    </recommendedName>
</protein>
<dbReference type="Pfam" id="PF00069">
    <property type="entry name" value="Pkinase"/>
    <property type="match status" value="1"/>
</dbReference>
<evidence type="ECO:0000256" key="5">
    <source>
        <dbReference type="ARBA" id="ARBA00022777"/>
    </source>
</evidence>
<dbReference type="PROSITE" id="PS00107">
    <property type="entry name" value="PROTEIN_KINASE_ATP"/>
    <property type="match status" value="1"/>
</dbReference>
<dbReference type="Pfam" id="PF12796">
    <property type="entry name" value="Ank_2"/>
    <property type="match status" value="1"/>
</dbReference>
<dbReference type="OrthoDB" id="502205at2"/>
<feature type="domain" description="Protein kinase" evidence="12">
    <location>
        <begin position="44"/>
        <end position="307"/>
    </location>
</feature>
<keyword evidence="4 10" id="KW-0547">Nucleotide-binding</keyword>
<reference evidence="13 14" key="1">
    <citation type="submission" date="2018-03" db="EMBL/GenBank/DDBJ databases">
        <title>The ancient ancestry and fast evolution of plastids.</title>
        <authorList>
            <person name="Moore K.R."/>
            <person name="Magnabosco C."/>
            <person name="Momper L."/>
            <person name="Gold D.A."/>
            <person name="Bosak T."/>
            <person name="Fournier G.P."/>
        </authorList>
    </citation>
    <scope>NUCLEOTIDE SEQUENCE [LARGE SCALE GENOMIC DNA]</scope>
    <source>
        <strain evidence="13 14">CCALA 037</strain>
    </source>
</reference>
<dbReference type="SUPFAM" id="SSF56112">
    <property type="entry name" value="Protein kinase-like (PK-like)"/>
    <property type="match status" value="1"/>
</dbReference>
<dbReference type="SMART" id="SM00248">
    <property type="entry name" value="ANK"/>
    <property type="match status" value="4"/>
</dbReference>
<dbReference type="PANTHER" id="PTHR24363:SF0">
    <property type="entry name" value="SERINE_THREONINE KINASE LIKE DOMAIN CONTAINING 1"/>
    <property type="match status" value="1"/>
</dbReference>
<dbReference type="InterPro" id="IPR011009">
    <property type="entry name" value="Kinase-like_dom_sf"/>
</dbReference>
<feature type="repeat" description="ANK" evidence="9">
    <location>
        <begin position="377"/>
        <end position="409"/>
    </location>
</feature>
<dbReference type="GO" id="GO:0005524">
    <property type="term" value="F:ATP binding"/>
    <property type="evidence" value="ECO:0007669"/>
    <property type="project" value="UniProtKB-UniRule"/>
</dbReference>
<dbReference type="InterPro" id="IPR017441">
    <property type="entry name" value="Protein_kinase_ATP_BS"/>
</dbReference>
<dbReference type="InterPro" id="IPR000719">
    <property type="entry name" value="Prot_kinase_dom"/>
</dbReference>
<organism evidence="13 14">
    <name type="scientific">Chamaesiphon polymorphus CCALA 037</name>
    <dbReference type="NCBI Taxonomy" id="2107692"/>
    <lineage>
        <taxon>Bacteria</taxon>
        <taxon>Bacillati</taxon>
        <taxon>Cyanobacteriota</taxon>
        <taxon>Cyanophyceae</taxon>
        <taxon>Gomontiellales</taxon>
        <taxon>Chamaesiphonaceae</taxon>
        <taxon>Chamaesiphon</taxon>
    </lineage>
</organism>
<evidence type="ECO:0000256" key="11">
    <source>
        <dbReference type="SAM" id="Phobius"/>
    </source>
</evidence>
<comment type="catalytic activity">
    <reaction evidence="7">
        <text>L-threonyl-[protein] + ATP = O-phospho-L-threonyl-[protein] + ADP + H(+)</text>
        <dbReference type="Rhea" id="RHEA:46608"/>
        <dbReference type="Rhea" id="RHEA-COMP:11060"/>
        <dbReference type="Rhea" id="RHEA-COMP:11605"/>
        <dbReference type="ChEBI" id="CHEBI:15378"/>
        <dbReference type="ChEBI" id="CHEBI:30013"/>
        <dbReference type="ChEBI" id="CHEBI:30616"/>
        <dbReference type="ChEBI" id="CHEBI:61977"/>
        <dbReference type="ChEBI" id="CHEBI:456216"/>
        <dbReference type="EC" id="2.7.11.1"/>
    </reaction>
</comment>
<dbReference type="SMART" id="SM00220">
    <property type="entry name" value="S_TKc"/>
    <property type="match status" value="1"/>
</dbReference>
<dbReference type="AlphaFoldDB" id="A0A2T1GMG9"/>
<evidence type="ECO:0000313" key="13">
    <source>
        <dbReference type="EMBL" id="PSB59095.1"/>
    </source>
</evidence>
<dbReference type="EC" id="2.7.11.1" evidence="1"/>
<dbReference type="RefSeq" id="WP_106299865.1">
    <property type="nucleotide sequence ID" value="NZ_PVWO01000014.1"/>
</dbReference>
<accession>A0A2T1GMG9</accession>
<keyword evidence="3" id="KW-0808">Transferase</keyword>
<dbReference type="Gene3D" id="1.25.40.20">
    <property type="entry name" value="Ankyrin repeat-containing domain"/>
    <property type="match status" value="2"/>
</dbReference>
<feature type="binding site" evidence="10">
    <location>
        <position position="73"/>
    </location>
    <ligand>
        <name>ATP</name>
        <dbReference type="ChEBI" id="CHEBI:30616"/>
    </ligand>
</feature>
<evidence type="ECO:0000256" key="8">
    <source>
        <dbReference type="ARBA" id="ARBA00048679"/>
    </source>
</evidence>
<dbReference type="Pfam" id="PF00023">
    <property type="entry name" value="Ank"/>
    <property type="match status" value="1"/>
</dbReference>
<comment type="catalytic activity">
    <reaction evidence="8">
        <text>L-seryl-[protein] + ATP = O-phospho-L-seryl-[protein] + ADP + H(+)</text>
        <dbReference type="Rhea" id="RHEA:17989"/>
        <dbReference type="Rhea" id="RHEA-COMP:9863"/>
        <dbReference type="Rhea" id="RHEA-COMP:11604"/>
        <dbReference type="ChEBI" id="CHEBI:15378"/>
        <dbReference type="ChEBI" id="CHEBI:29999"/>
        <dbReference type="ChEBI" id="CHEBI:30616"/>
        <dbReference type="ChEBI" id="CHEBI:83421"/>
        <dbReference type="ChEBI" id="CHEBI:456216"/>
        <dbReference type="EC" id="2.7.11.1"/>
    </reaction>
</comment>
<name>A0A2T1GMG9_9CYAN</name>
<feature type="transmembrane region" description="Helical" evidence="11">
    <location>
        <begin position="313"/>
        <end position="330"/>
    </location>
</feature>
<keyword evidence="2" id="KW-0723">Serine/threonine-protein kinase</keyword>
<dbReference type="EMBL" id="PVWO01000014">
    <property type="protein sequence ID" value="PSB59095.1"/>
    <property type="molecule type" value="Genomic_DNA"/>
</dbReference>
<dbReference type="InterPro" id="IPR002110">
    <property type="entry name" value="Ankyrin_rpt"/>
</dbReference>
<dbReference type="SUPFAM" id="SSF48403">
    <property type="entry name" value="Ankyrin repeat"/>
    <property type="match status" value="1"/>
</dbReference>
<evidence type="ECO:0000256" key="4">
    <source>
        <dbReference type="ARBA" id="ARBA00022741"/>
    </source>
</evidence>
<dbReference type="GO" id="GO:0004674">
    <property type="term" value="F:protein serine/threonine kinase activity"/>
    <property type="evidence" value="ECO:0007669"/>
    <property type="project" value="UniProtKB-KW"/>
</dbReference>
<sequence length="632" mass="71176">MSNIAVDLGTLKQLSNPVLAIVKPAIVHPSQVIARSGTSEAACYDILGILGEGGSGIAYRALATQTQQLVALKALSLRQSNDWKAIELFEREAKVLSTLDRDGIPKYLDYFTIDLEGECYFYIAQELAPGKTLLEWMRSGWRASEAEVQDIAIQILEILIYLHRHHPPIVHRDLKPSNILRTDEGKIFLVDFGAIQQTYHDTFMRGSTVVGTYGYMAPEQFRGQAVPATDLYGLGATILHLLTHRSPAEIPQDGLRLNFRDRLQVSSSFADWLERMLEPDVGSRFSSSTKALEVLKTPPKATFKPTLSKLDRLVIGSIGLTILVLIFGVFERYKYYLLGMGGLISKEPFQAMQEQPSVSRIRSYLDRGFNVNTQDANGHTLIYHAMNNDLPEILQMLIERGADVSDLANLSDLDKEELKNLRGRYRDENKRLERTGIGYAGQLREENKRQLQIAERALSQKYVNPIAYYAVIKNKPTILKLVSERGIDLSRSNIGNNNLSFLHLASIDRDGKIVKLLLDLGLDPNIKDRLGCTPLHAAVVREIVSPRTIPTSARSINYLLVAGASTKVNCNFLRYTYPFDREAFDDIFDESIVSRIRSYNDIYASRVSLHQLTYVMKRSDLYTLLADPKFDK</sequence>
<dbReference type="PROSITE" id="PS50011">
    <property type="entry name" value="PROTEIN_KINASE_DOM"/>
    <property type="match status" value="1"/>
</dbReference>
<dbReference type="SMR" id="A0A2T1GMG9"/>
<keyword evidence="9" id="KW-0040">ANK repeat</keyword>
<evidence type="ECO:0000259" key="12">
    <source>
        <dbReference type="PROSITE" id="PS50011"/>
    </source>
</evidence>
<evidence type="ECO:0000256" key="9">
    <source>
        <dbReference type="PROSITE-ProRule" id="PRU00023"/>
    </source>
</evidence>
<keyword evidence="5" id="KW-0418">Kinase</keyword>
<evidence type="ECO:0000256" key="2">
    <source>
        <dbReference type="ARBA" id="ARBA00022527"/>
    </source>
</evidence>
<dbReference type="PANTHER" id="PTHR24363">
    <property type="entry name" value="SERINE/THREONINE PROTEIN KINASE"/>
    <property type="match status" value="1"/>
</dbReference>
<keyword evidence="11" id="KW-1133">Transmembrane helix</keyword>
<dbReference type="PROSITE" id="PS50297">
    <property type="entry name" value="ANK_REP_REGION"/>
    <property type="match status" value="2"/>
</dbReference>
<evidence type="ECO:0000256" key="7">
    <source>
        <dbReference type="ARBA" id="ARBA00047899"/>
    </source>
</evidence>
<feature type="repeat" description="ANK" evidence="9">
    <location>
        <begin position="497"/>
        <end position="529"/>
    </location>
</feature>
<dbReference type="PROSITE" id="PS50088">
    <property type="entry name" value="ANK_REPEAT"/>
    <property type="match status" value="2"/>
</dbReference>